<accession>A0A1E7EWP5</accession>
<sequence>MTDDSCHCITIAPINVSDSEERIRSAITSSTVLPPPGYTFQSTTEDVEIPHLSSVLGWSNPQGLFGYTKDSEYKDIYIYFDYGDKTSPVNELATKSFEMYGLGGAMITGPPTWGPIRGTVVVMRLRPDWKFSPHVQYNPMLSLEEMYQTLTFFRDSPTRAQKIAIKRDSVRCQAYMNNNSSSMPPGVTNPSSYTHYMGPNGLRTSAQVKNDQDKCKHCGKMQALIGRLKQCQRCKVTFYCDKECQKKDWKKHKKICKSL</sequence>
<dbReference type="Pfam" id="PF01753">
    <property type="entry name" value="zf-MYND"/>
    <property type="match status" value="1"/>
</dbReference>
<evidence type="ECO:0000256" key="3">
    <source>
        <dbReference type="ARBA" id="ARBA00022833"/>
    </source>
</evidence>
<dbReference type="GO" id="GO:0008270">
    <property type="term" value="F:zinc ion binding"/>
    <property type="evidence" value="ECO:0007669"/>
    <property type="project" value="UniProtKB-KW"/>
</dbReference>
<dbReference type="KEGG" id="fcy:FRACYDRAFT_247874"/>
<dbReference type="EMBL" id="KV784373">
    <property type="protein sequence ID" value="OEU10259.1"/>
    <property type="molecule type" value="Genomic_DNA"/>
</dbReference>
<organism evidence="6 7">
    <name type="scientific">Fragilariopsis cylindrus CCMP1102</name>
    <dbReference type="NCBI Taxonomy" id="635003"/>
    <lineage>
        <taxon>Eukaryota</taxon>
        <taxon>Sar</taxon>
        <taxon>Stramenopiles</taxon>
        <taxon>Ochrophyta</taxon>
        <taxon>Bacillariophyta</taxon>
        <taxon>Bacillariophyceae</taxon>
        <taxon>Bacillariophycidae</taxon>
        <taxon>Bacillariales</taxon>
        <taxon>Bacillariaceae</taxon>
        <taxon>Fragilariopsis</taxon>
    </lineage>
</organism>
<dbReference type="Proteomes" id="UP000095751">
    <property type="component" value="Unassembled WGS sequence"/>
</dbReference>
<dbReference type="PROSITE" id="PS50865">
    <property type="entry name" value="ZF_MYND_2"/>
    <property type="match status" value="1"/>
</dbReference>
<keyword evidence="1" id="KW-0479">Metal-binding</keyword>
<evidence type="ECO:0000256" key="2">
    <source>
        <dbReference type="ARBA" id="ARBA00022771"/>
    </source>
</evidence>
<evidence type="ECO:0000256" key="1">
    <source>
        <dbReference type="ARBA" id="ARBA00022723"/>
    </source>
</evidence>
<reference evidence="6 7" key="1">
    <citation type="submission" date="2016-09" db="EMBL/GenBank/DDBJ databases">
        <title>Extensive genetic diversity and differential bi-allelic expression allows diatom success in the polar Southern Ocean.</title>
        <authorList>
            <consortium name="DOE Joint Genome Institute"/>
            <person name="Mock T."/>
            <person name="Otillar R.P."/>
            <person name="Strauss J."/>
            <person name="Dupont C."/>
            <person name="Frickenhaus S."/>
            <person name="Maumus F."/>
            <person name="Mcmullan M."/>
            <person name="Sanges R."/>
            <person name="Schmutz J."/>
            <person name="Toseland A."/>
            <person name="Valas R."/>
            <person name="Veluchamy A."/>
            <person name="Ward B.J."/>
            <person name="Allen A."/>
            <person name="Barry K."/>
            <person name="Falciatore A."/>
            <person name="Ferrante M."/>
            <person name="Fortunato A.E."/>
            <person name="Gloeckner G."/>
            <person name="Gruber A."/>
            <person name="Hipkin R."/>
            <person name="Janech M."/>
            <person name="Kroth P."/>
            <person name="Leese F."/>
            <person name="Lindquist E."/>
            <person name="Lyon B.R."/>
            <person name="Martin J."/>
            <person name="Mayer C."/>
            <person name="Parker M."/>
            <person name="Quesneville H."/>
            <person name="Raymond J."/>
            <person name="Uhlig C."/>
            <person name="Valentin K.U."/>
            <person name="Worden A.Z."/>
            <person name="Armbrust E.V."/>
            <person name="Bowler C."/>
            <person name="Green B."/>
            <person name="Moulton V."/>
            <person name="Van Oosterhout C."/>
            <person name="Grigoriev I."/>
        </authorList>
    </citation>
    <scope>NUCLEOTIDE SEQUENCE [LARGE SCALE GENOMIC DNA]</scope>
    <source>
        <strain evidence="6 7">CCMP1102</strain>
    </source>
</reference>
<dbReference type="Gene3D" id="6.10.140.2220">
    <property type="match status" value="1"/>
</dbReference>
<evidence type="ECO:0000313" key="7">
    <source>
        <dbReference type="Proteomes" id="UP000095751"/>
    </source>
</evidence>
<evidence type="ECO:0000256" key="4">
    <source>
        <dbReference type="PROSITE-ProRule" id="PRU00134"/>
    </source>
</evidence>
<dbReference type="SUPFAM" id="SSF144232">
    <property type="entry name" value="HIT/MYND zinc finger-like"/>
    <property type="match status" value="1"/>
</dbReference>
<evidence type="ECO:0000313" key="6">
    <source>
        <dbReference type="EMBL" id="OEU10259.1"/>
    </source>
</evidence>
<keyword evidence="2 4" id="KW-0863">Zinc-finger</keyword>
<dbReference type="PROSITE" id="PS01360">
    <property type="entry name" value="ZF_MYND_1"/>
    <property type="match status" value="1"/>
</dbReference>
<feature type="domain" description="MYND-type" evidence="5">
    <location>
        <begin position="215"/>
        <end position="256"/>
    </location>
</feature>
<evidence type="ECO:0000259" key="5">
    <source>
        <dbReference type="PROSITE" id="PS50865"/>
    </source>
</evidence>
<dbReference type="InterPro" id="IPR002893">
    <property type="entry name" value="Znf_MYND"/>
</dbReference>
<dbReference type="OrthoDB" id="531519at2759"/>
<keyword evidence="3" id="KW-0862">Zinc</keyword>
<dbReference type="AlphaFoldDB" id="A0A1E7EWP5"/>
<keyword evidence="7" id="KW-1185">Reference proteome</keyword>
<name>A0A1E7EWP5_9STRA</name>
<proteinExistence type="predicted"/>
<protein>
    <recommendedName>
        <fullName evidence="5">MYND-type domain-containing protein</fullName>
    </recommendedName>
</protein>
<dbReference type="InParanoid" id="A0A1E7EWP5"/>
<gene>
    <name evidence="6" type="ORF">FRACYDRAFT_247874</name>
</gene>